<accession>A0ABV5N2K9</accession>
<proteinExistence type="predicted"/>
<dbReference type="RefSeq" id="WP_381347053.1">
    <property type="nucleotide sequence ID" value="NZ_JBHMCY010000031.1"/>
</dbReference>
<comment type="caution">
    <text evidence="3">The sequence shown here is derived from an EMBL/GenBank/DDBJ whole genome shotgun (WGS) entry which is preliminary data.</text>
</comment>
<keyword evidence="4" id="KW-1185">Reference proteome</keyword>
<gene>
    <name evidence="3" type="ORF">ACFF45_17730</name>
</gene>
<evidence type="ECO:0000313" key="3">
    <source>
        <dbReference type="EMBL" id="MFB9464498.1"/>
    </source>
</evidence>
<evidence type="ECO:0000313" key="4">
    <source>
        <dbReference type="Proteomes" id="UP001589709"/>
    </source>
</evidence>
<evidence type="ECO:0000256" key="1">
    <source>
        <dbReference type="SAM" id="MobiDB-lite"/>
    </source>
</evidence>
<dbReference type="Proteomes" id="UP001589709">
    <property type="component" value="Unassembled WGS sequence"/>
</dbReference>
<reference evidence="3 4" key="1">
    <citation type="submission" date="2024-09" db="EMBL/GenBank/DDBJ databases">
        <authorList>
            <person name="Sun Q."/>
            <person name="Mori K."/>
        </authorList>
    </citation>
    <scope>NUCLEOTIDE SEQUENCE [LARGE SCALE GENOMIC DNA]</scope>
    <source>
        <strain evidence="3 4">JCM 6917</strain>
    </source>
</reference>
<dbReference type="InterPro" id="IPR041657">
    <property type="entry name" value="HTH_17"/>
</dbReference>
<organism evidence="3 4">
    <name type="scientific">Streptomyces cinereospinus</name>
    <dbReference type="NCBI Taxonomy" id="285561"/>
    <lineage>
        <taxon>Bacteria</taxon>
        <taxon>Bacillati</taxon>
        <taxon>Actinomycetota</taxon>
        <taxon>Actinomycetes</taxon>
        <taxon>Kitasatosporales</taxon>
        <taxon>Streptomycetaceae</taxon>
        <taxon>Streptomyces</taxon>
    </lineage>
</organism>
<protein>
    <submittedName>
        <fullName evidence="3">Helix-turn-helix domain-containing protein</fullName>
    </submittedName>
</protein>
<evidence type="ECO:0000259" key="2">
    <source>
        <dbReference type="Pfam" id="PF12728"/>
    </source>
</evidence>
<dbReference type="Pfam" id="PF12728">
    <property type="entry name" value="HTH_17"/>
    <property type="match status" value="1"/>
</dbReference>
<dbReference type="EMBL" id="JBHMCY010000031">
    <property type="protein sequence ID" value="MFB9464498.1"/>
    <property type="molecule type" value="Genomic_DNA"/>
</dbReference>
<feature type="region of interest" description="Disordered" evidence="1">
    <location>
        <begin position="72"/>
        <end position="102"/>
    </location>
</feature>
<feature type="domain" description="Helix-turn-helix" evidence="2">
    <location>
        <begin position="18"/>
        <end position="66"/>
    </location>
</feature>
<name>A0ABV5N2K9_9ACTN</name>
<sequence length="102" mass="10450">MSTATALTPDEVRALPAMLTAAQAFAALAIGETCAYGLIKAGEFPVEVIKFGRTYRFRKADVMAFLGLSESPAPGAQPAATTSDAPGVQPGAPIEQPAPTSK</sequence>